<dbReference type="InterPro" id="IPR011041">
    <property type="entry name" value="Quinoprot_gluc/sorb_DH_b-prop"/>
</dbReference>
<dbReference type="AlphaFoldDB" id="A0A850DPX2"/>
<keyword evidence="1" id="KW-0732">Signal</keyword>
<dbReference type="Pfam" id="PF22807">
    <property type="entry name" value="TrAA12"/>
    <property type="match status" value="1"/>
</dbReference>
<name>A0A850DPX2_9MICO</name>
<protein>
    <submittedName>
        <fullName evidence="3">Sugar dehydrogenase</fullName>
    </submittedName>
</protein>
<reference evidence="3 4" key="1">
    <citation type="submission" date="2020-05" db="EMBL/GenBank/DDBJ databases">
        <title>Genome Sequencing of Type Strains.</title>
        <authorList>
            <person name="Lemaire J.F."/>
            <person name="Inderbitzin P."/>
            <person name="Gregorio O.A."/>
            <person name="Collins S.B."/>
            <person name="Wespe N."/>
            <person name="Knight-Connoni V."/>
        </authorList>
    </citation>
    <scope>NUCLEOTIDE SEQUENCE [LARGE SCALE GENOMIC DNA]</scope>
    <source>
        <strain evidence="3 4">DSM 20512</strain>
    </source>
</reference>
<feature type="domain" description="Pyrroloquinoline quinone-dependent pyranose dehydrogenase beta-propeller" evidence="2">
    <location>
        <begin position="114"/>
        <end position="383"/>
    </location>
</feature>
<evidence type="ECO:0000313" key="3">
    <source>
        <dbReference type="EMBL" id="NUU26629.1"/>
    </source>
</evidence>
<dbReference type="PANTHER" id="PTHR33546:SF1">
    <property type="entry name" value="LARGE, MULTIFUNCTIONAL SECRETED PROTEIN"/>
    <property type="match status" value="1"/>
</dbReference>
<evidence type="ECO:0000313" key="4">
    <source>
        <dbReference type="Proteomes" id="UP000539146"/>
    </source>
</evidence>
<dbReference type="Gene3D" id="2.120.10.30">
    <property type="entry name" value="TolB, C-terminal domain"/>
    <property type="match status" value="1"/>
</dbReference>
<comment type="caution">
    <text evidence="3">The sequence shown here is derived from an EMBL/GenBank/DDBJ whole genome shotgun (WGS) entry which is preliminary data.</text>
</comment>
<dbReference type="RefSeq" id="WP_175324866.1">
    <property type="nucleotide sequence ID" value="NZ_BAAAWP010000001.1"/>
</dbReference>
<dbReference type="InterPro" id="IPR011042">
    <property type="entry name" value="6-blade_b-propeller_TolB-like"/>
</dbReference>
<accession>A0A850DPX2</accession>
<dbReference type="SUPFAM" id="SSF50952">
    <property type="entry name" value="Soluble quinoprotein glucose dehydrogenase"/>
    <property type="match status" value="1"/>
</dbReference>
<sequence length="436" mass="45393">MRRVLGSAAAAALVVVGIASCTSGPPEATPSAAAATTGNPAPGLHTVRLTVADGAHAGRAAGRSLRVPDGWRAEVWADSPGARMAAWLPDGSMLLTTGSEGELLRLEPRGGDRAPTVHRLATGLDDPQGVAVTEQDGRTVVVLGEATRIETWRYDGGALGDHRVLVDGLPTGGHGGKFVAVRDGVVAYDIGSASNSDGADRRDHPDRAVIRQVRLDGTGDTLLATGVRNGEGLAHAPDGTLFAAVNQADQQPYPFHDGSGHYGQRVQAYVNEHPDDQVTRITAGAELGWPFCQPDSRGKPDLLDLGYVDEPANNPDGKALDCATVTPTMVGLPAHSAPVGFVFTRGSALPAAYADGALVTTHGSWNRKPPRPPSVSYSAWDDTAHTLGRPRTIVEGFQDDDGSRWGRSVDAVPGPDGSLYVTDDTAGLVYRLTPGA</sequence>
<dbReference type="PROSITE" id="PS51257">
    <property type="entry name" value="PROKAR_LIPOPROTEIN"/>
    <property type="match status" value="1"/>
</dbReference>
<dbReference type="Proteomes" id="UP000539146">
    <property type="component" value="Unassembled WGS sequence"/>
</dbReference>
<dbReference type="EMBL" id="JABMCG010000046">
    <property type="protein sequence ID" value="NUU26629.1"/>
    <property type="molecule type" value="Genomic_DNA"/>
</dbReference>
<gene>
    <name evidence="3" type="ORF">HP467_00660</name>
</gene>
<evidence type="ECO:0000256" key="1">
    <source>
        <dbReference type="SAM" id="SignalP"/>
    </source>
</evidence>
<feature type="signal peptide" evidence="1">
    <location>
        <begin position="1"/>
        <end position="28"/>
    </location>
</feature>
<feature type="chain" id="PRO_5032300268" evidence="1">
    <location>
        <begin position="29"/>
        <end position="436"/>
    </location>
</feature>
<proteinExistence type="predicted"/>
<dbReference type="PANTHER" id="PTHR33546">
    <property type="entry name" value="LARGE, MULTIFUNCTIONAL SECRETED PROTEIN-RELATED"/>
    <property type="match status" value="1"/>
</dbReference>
<dbReference type="InterPro" id="IPR054539">
    <property type="entry name" value="Beta-prop_PDH"/>
</dbReference>
<organism evidence="3 4">
    <name type="scientific">Curtobacterium citreum</name>
    <dbReference type="NCBI Taxonomy" id="2036"/>
    <lineage>
        <taxon>Bacteria</taxon>
        <taxon>Bacillati</taxon>
        <taxon>Actinomycetota</taxon>
        <taxon>Actinomycetes</taxon>
        <taxon>Micrococcales</taxon>
        <taxon>Microbacteriaceae</taxon>
        <taxon>Curtobacterium</taxon>
    </lineage>
</organism>
<evidence type="ECO:0000259" key="2">
    <source>
        <dbReference type="Pfam" id="PF22807"/>
    </source>
</evidence>